<dbReference type="InterPro" id="IPR052159">
    <property type="entry name" value="Competence_DNA_uptake"/>
</dbReference>
<evidence type="ECO:0000259" key="2">
    <source>
        <dbReference type="Pfam" id="PF00753"/>
    </source>
</evidence>
<keyword evidence="1" id="KW-1133">Transmembrane helix</keyword>
<dbReference type="InterPro" id="IPR036866">
    <property type="entry name" value="RibonucZ/Hydroxyglut_hydro"/>
</dbReference>
<evidence type="ECO:0000256" key="1">
    <source>
        <dbReference type="SAM" id="Phobius"/>
    </source>
</evidence>
<organism evidence="3 4">
    <name type="scientific">Candidatus Woesebacteria bacterium RIFCSPHIGHO2_02_FULL_39_13</name>
    <dbReference type="NCBI Taxonomy" id="1802505"/>
    <lineage>
        <taxon>Bacteria</taxon>
        <taxon>Candidatus Woeseibacteriota</taxon>
    </lineage>
</organism>
<dbReference type="InterPro" id="IPR001279">
    <property type="entry name" value="Metallo-B-lactamas"/>
</dbReference>
<dbReference type="PANTHER" id="PTHR30619">
    <property type="entry name" value="DNA INTERNALIZATION/COMPETENCE PROTEIN COMEC/REC2"/>
    <property type="match status" value="1"/>
</dbReference>
<dbReference type="PANTHER" id="PTHR30619:SF1">
    <property type="entry name" value="RECOMBINATION PROTEIN 2"/>
    <property type="match status" value="1"/>
</dbReference>
<proteinExistence type="predicted"/>
<dbReference type="SUPFAM" id="SSF56281">
    <property type="entry name" value="Metallo-hydrolase/oxidoreductase"/>
    <property type="match status" value="1"/>
</dbReference>
<keyword evidence="1" id="KW-0472">Membrane</keyword>
<dbReference type="Proteomes" id="UP000177169">
    <property type="component" value="Unassembled WGS sequence"/>
</dbReference>
<evidence type="ECO:0000313" key="4">
    <source>
        <dbReference type="Proteomes" id="UP000177169"/>
    </source>
</evidence>
<gene>
    <name evidence="3" type="ORF">A3D01_00115</name>
</gene>
<feature type="transmembrane region" description="Helical" evidence="1">
    <location>
        <begin position="7"/>
        <end position="26"/>
    </location>
</feature>
<dbReference type="CDD" id="cd07731">
    <property type="entry name" value="ComA-like_MBL-fold"/>
    <property type="match status" value="1"/>
</dbReference>
<sequence length="300" mass="33943">MNIRWKYPFAFMLLISVTVWLAVLFYPEAKLKIIACDVGQGDAFLITYKVTQILIDSGPGRKVLECLDRNIPFWDREIEMVMLSHPQKDHYGGFLDVIARYDVQVFVTSGLDSSSQEFQLLKSQVTGGGIKVVDAVEGMTMRVGLIYLDILHPSKEFLAQESTLVDDKDDKVLGVYTSKKDPNEFSIVAKLRYKNFDALFTGDASPELSNIIAQRLSVNGKQTLEYIKIPHHGSRNGLTEELLKVARPRVAVISVGRNNNYGHPHEEILKILEDKDIKVLRTDLLGDIQIVTDGESWWEE</sequence>
<keyword evidence="1" id="KW-0812">Transmembrane</keyword>
<dbReference type="Gene3D" id="3.60.15.10">
    <property type="entry name" value="Ribonuclease Z/Hydroxyacylglutathione hydrolase-like"/>
    <property type="match status" value="1"/>
</dbReference>
<accession>A0A1F7Z3E5</accession>
<dbReference type="InterPro" id="IPR035681">
    <property type="entry name" value="ComA-like_MBL"/>
</dbReference>
<feature type="domain" description="Metallo-beta-lactamase" evidence="2">
    <location>
        <begin position="37"/>
        <end position="256"/>
    </location>
</feature>
<reference evidence="3 4" key="1">
    <citation type="journal article" date="2016" name="Nat. Commun.">
        <title>Thousands of microbial genomes shed light on interconnected biogeochemical processes in an aquifer system.</title>
        <authorList>
            <person name="Anantharaman K."/>
            <person name="Brown C.T."/>
            <person name="Hug L.A."/>
            <person name="Sharon I."/>
            <person name="Castelle C.J."/>
            <person name="Probst A.J."/>
            <person name="Thomas B.C."/>
            <person name="Singh A."/>
            <person name="Wilkins M.J."/>
            <person name="Karaoz U."/>
            <person name="Brodie E.L."/>
            <person name="Williams K.H."/>
            <person name="Hubbard S.S."/>
            <person name="Banfield J.F."/>
        </authorList>
    </citation>
    <scope>NUCLEOTIDE SEQUENCE [LARGE SCALE GENOMIC DNA]</scope>
</reference>
<evidence type="ECO:0000313" key="3">
    <source>
        <dbReference type="EMBL" id="OGM34122.1"/>
    </source>
</evidence>
<dbReference type="AlphaFoldDB" id="A0A1F7Z3E5"/>
<dbReference type="STRING" id="1802505.A3D01_00115"/>
<name>A0A1F7Z3E5_9BACT</name>
<protein>
    <recommendedName>
        <fullName evidence="2">Metallo-beta-lactamase domain-containing protein</fullName>
    </recommendedName>
</protein>
<comment type="caution">
    <text evidence="3">The sequence shown here is derived from an EMBL/GenBank/DDBJ whole genome shotgun (WGS) entry which is preliminary data.</text>
</comment>
<dbReference type="EMBL" id="MGGR01000009">
    <property type="protein sequence ID" value="OGM34122.1"/>
    <property type="molecule type" value="Genomic_DNA"/>
</dbReference>
<dbReference type="Pfam" id="PF00753">
    <property type="entry name" value="Lactamase_B"/>
    <property type="match status" value="1"/>
</dbReference>